<evidence type="ECO:0000313" key="2">
    <source>
        <dbReference type="Proteomes" id="UP000177871"/>
    </source>
</evidence>
<dbReference type="Gene3D" id="3.10.450.620">
    <property type="entry name" value="JHP933, nucleotidyltransferase-like core domain"/>
    <property type="match status" value="1"/>
</dbReference>
<dbReference type="STRING" id="1798381.A2721_00260"/>
<dbReference type="InterPro" id="IPR014942">
    <property type="entry name" value="AbiEii"/>
</dbReference>
<evidence type="ECO:0008006" key="3">
    <source>
        <dbReference type="Google" id="ProtNLM"/>
    </source>
</evidence>
<name>A0A1F6A487_9BACT</name>
<gene>
    <name evidence="1" type="ORF">A2721_00260</name>
</gene>
<dbReference type="EMBL" id="MFJK01000008">
    <property type="protein sequence ID" value="OGG19252.1"/>
    <property type="molecule type" value="Genomic_DNA"/>
</dbReference>
<dbReference type="AlphaFoldDB" id="A0A1F6A487"/>
<proteinExistence type="predicted"/>
<evidence type="ECO:0000313" key="1">
    <source>
        <dbReference type="EMBL" id="OGG19252.1"/>
    </source>
</evidence>
<dbReference type="Pfam" id="PF08843">
    <property type="entry name" value="AbiEii"/>
    <property type="match status" value="2"/>
</dbReference>
<reference evidence="1 2" key="1">
    <citation type="journal article" date="2016" name="Nat. Commun.">
        <title>Thousands of microbial genomes shed light on interconnected biogeochemical processes in an aquifer system.</title>
        <authorList>
            <person name="Anantharaman K."/>
            <person name="Brown C.T."/>
            <person name="Hug L.A."/>
            <person name="Sharon I."/>
            <person name="Castelle C.J."/>
            <person name="Probst A.J."/>
            <person name="Thomas B.C."/>
            <person name="Singh A."/>
            <person name="Wilkins M.J."/>
            <person name="Karaoz U."/>
            <person name="Brodie E.L."/>
            <person name="Williams K.H."/>
            <person name="Hubbard S.S."/>
            <person name="Banfield J.F."/>
        </authorList>
    </citation>
    <scope>NUCLEOTIDE SEQUENCE [LARGE SCALE GENOMIC DNA]</scope>
</reference>
<protein>
    <recommendedName>
        <fullName evidence="3">Nucleotidyl transferase AbiEii toxin, Type IV TA system</fullName>
    </recommendedName>
</protein>
<sequence>MTIHEEILSEKQKELLRNLHIFNEYPIYLAGGTALALQLGHRTSLDFDFNTSEKFDNKKIAKMLKKIPLSHELSEKQPENTFLGKVNDISLSIFYYPYKLLKPLISVPPIMLASLEDIAAMKTAAIVQRAKKRDFFDLYYLIENLGLDMILKSTYQKYPWYEDNDTLVKIALTYFAEADMDKEITKVTIFDKSLTWDHVKKSLQKAALQI</sequence>
<comment type="caution">
    <text evidence="1">The sequence shown here is derived from an EMBL/GenBank/DDBJ whole genome shotgun (WGS) entry which is preliminary data.</text>
</comment>
<dbReference type="Proteomes" id="UP000177871">
    <property type="component" value="Unassembled WGS sequence"/>
</dbReference>
<organism evidence="1 2">
    <name type="scientific">Candidatus Gottesmanbacteria bacterium RIFCSPHIGHO2_01_FULL_47_48</name>
    <dbReference type="NCBI Taxonomy" id="1798381"/>
    <lineage>
        <taxon>Bacteria</taxon>
        <taxon>Candidatus Gottesmaniibacteriota</taxon>
    </lineage>
</organism>
<accession>A0A1F6A487</accession>